<dbReference type="Proteomes" id="UP000315995">
    <property type="component" value="Chromosome"/>
</dbReference>
<dbReference type="SUPFAM" id="SSF53807">
    <property type="entry name" value="Helical backbone' metal receptor"/>
    <property type="match status" value="1"/>
</dbReference>
<dbReference type="RefSeq" id="WP_141198936.1">
    <property type="nucleotide sequence ID" value="NZ_CP041186.1"/>
</dbReference>
<dbReference type="EMBL" id="CP041186">
    <property type="protein sequence ID" value="QDG52465.1"/>
    <property type="molecule type" value="Genomic_DNA"/>
</dbReference>
<dbReference type="AlphaFoldDB" id="A0A4Y6PXI8"/>
<dbReference type="Gene3D" id="3.40.50.1980">
    <property type="entry name" value="Nitrogenase molybdenum iron protein domain"/>
    <property type="match status" value="2"/>
</dbReference>
<dbReference type="PROSITE" id="PS50983">
    <property type="entry name" value="FE_B12_PBP"/>
    <property type="match status" value="1"/>
</dbReference>
<organism evidence="2 3">
    <name type="scientific">Persicimonas caeni</name>
    <dbReference type="NCBI Taxonomy" id="2292766"/>
    <lineage>
        <taxon>Bacteria</taxon>
        <taxon>Deltaproteobacteria</taxon>
        <taxon>Bradymonadales</taxon>
        <taxon>Bradymonadaceae</taxon>
        <taxon>Persicimonas</taxon>
    </lineage>
</organism>
<accession>A0A4Y6PXI8</accession>
<gene>
    <name evidence="2" type="ORF">FIV42_17480</name>
</gene>
<dbReference type="InterPro" id="IPR002491">
    <property type="entry name" value="ABC_transptr_periplasmic_BD"/>
</dbReference>
<evidence type="ECO:0000313" key="3">
    <source>
        <dbReference type="Proteomes" id="UP000315995"/>
    </source>
</evidence>
<feature type="domain" description="Fe/B12 periplasmic-binding" evidence="1">
    <location>
        <begin position="11"/>
        <end position="265"/>
    </location>
</feature>
<name>A0A4Y6PXI8_PERCE</name>
<sequence>MNLHIRDFPERIVCLVEEPTEILYELGEEDRIVGISAYTVRPERAKDEKPVVSAFIGGSVDKICALEPDLIIGFSDIQGELAKKLIEANQQVLIFNQRTIQDILDVIVSIGRIVGKEERAKELARGYIERLEAAKARTDAQAHRPPVYFEEWPDPQISAIRWVSQLVELAGGRDIFSEKSHGKGAKERYVDHAGVIEHAPEAIIASWCGKPVDCDSIRNREGYETVPAVQNDEIYELDPSIILQPGPAALTDGLDALEAIIRPLAE</sequence>
<evidence type="ECO:0000313" key="2">
    <source>
        <dbReference type="EMBL" id="QDG52465.1"/>
    </source>
</evidence>
<dbReference type="CDD" id="cd01144">
    <property type="entry name" value="BtuF"/>
    <property type="match status" value="1"/>
</dbReference>
<evidence type="ECO:0000259" key="1">
    <source>
        <dbReference type="PROSITE" id="PS50983"/>
    </source>
</evidence>
<keyword evidence="3" id="KW-1185">Reference proteome</keyword>
<dbReference type="PANTHER" id="PTHR42860:SF2">
    <property type="entry name" value="BLL4160 PROTEIN"/>
    <property type="match status" value="1"/>
</dbReference>
<proteinExistence type="predicted"/>
<dbReference type="Pfam" id="PF01497">
    <property type="entry name" value="Peripla_BP_2"/>
    <property type="match status" value="1"/>
</dbReference>
<dbReference type="InterPro" id="IPR051030">
    <property type="entry name" value="Vitamin_B12-ABC_binding"/>
</dbReference>
<reference evidence="2 3" key="1">
    <citation type="submission" date="2019-06" db="EMBL/GenBank/DDBJ databases">
        <title>Persicimonas caeni gen. nov., sp. nov., a predatory bacterium isolated from solar saltern.</title>
        <authorList>
            <person name="Wang S."/>
        </authorList>
    </citation>
    <scope>NUCLEOTIDE SEQUENCE [LARGE SCALE GENOMIC DNA]</scope>
    <source>
        <strain evidence="2 3">YN101</strain>
    </source>
</reference>
<protein>
    <submittedName>
        <fullName evidence="2">Cobalamin-binding protein</fullName>
    </submittedName>
</protein>
<dbReference type="OrthoDB" id="9775594at2"/>
<dbReference type="PANTHER" id="PTHR42860">
    <property type="entry name" value="VITAMIN B12-BINDING PROTEIN"/>
    <property type="match status" value="1"/>
</dbReference>
<accession>A0A5B8Y975</accession>